<evidence type="ECO:0000313" key="5">
    <source>
        <dbReference type="EMBL" id="GGI84076.1"/>
    </source>
</evidence>
<reference evidence="5" key="1">
    <citation type="journal article" date="2014" name="Int. J. Syst. Evol. Microbiol.">
        <title>Complete genome sequence of Corynebacterium casei LMG S-19264T (=DSM 44701T), isolated from a smear-ripened cheese.</title>
        <authorList>
            <consortium name="US DOE Joint Genome Institute (JGI-PGF)"/>
            <person name="Walter F."/>
            <person name="Albersmeier A."/>
            <person name="Kalinowski J."/>
            <person name="Ruckert C."/>
        </authorList>
    </citation>
    <scope>NUCLEOTIDE SEQUENCE</scope>
    <source>
        <strain evidence="5">JCM 13919</strain>
    </source>
</reference>
<dbReference type="InterPro" id="IPR011146">
    <property type="entry name" value="HIT-like"/>
</dbReference>
<dbReference type="PROSITE" id="PS51084">
    <property type="entry name" value="HIT_2"/>
    <property type="match status" value="1"/>
</dbReference>
<dbReference type="PROSITE" id="PS00892">
    <property type="entry name" value="HIT_1"/>
    <property type="match status" value="1"/>
</dbReference>
<keyword evidence="6" id="KW-1185">Reference proteome</keyword>
<evidence type="ECO:0000256" key="2">
    <source>
        <dbReference type="PIRSR" id="PIRSR601310-3"/>
    </source>
</evidence>
<proteinExistence type="predicted"/>
<evidence type="ECO:0000256" key="1">
    <source>
        <dbReference type="PIRSR" id="PIRSR601310-1"/>
    </source>
</evidence>
<dbReference type="CDD" id="cd01276">
    <property type="entry name" value="PKCI_related"/>
    <property type="match status" value="1"/>
</dbReference>
<comment type="caution">
    <text evidence="5">The sequence shown here is derived from an EMBL/GenBank/DDBJ whole genome shotgun (WGS) entry which is preliminary data.</text>
</comment>
<dbReference type="RefSeq" id="WP_131776515.1">
    <property type="nucleotide sequence ID" value="NZ_BMOB01000004.1"/>
</dbReference>
<gene>
    <name evidence="5" type="primary">hit</name>
    <name evidence="5" type="ORF">GCM10007966_10930</name>
</gene>
<evidence type="ECO:0000313" key="6">
    <source>
        <dbReference type="Proteomes" id="UP000630149"/>
    </source>
</evidence>
<dbReference type="Gene3D" id="3.30.428.10">
    <property type="entry name" value="HIT-like"/>
    <property type="match status" value="1"/>
</dbReference>
<protein>
    <submittedName>
        <fullName evidence="5">Histidine triad nucleotide-binding protein</fullName>
    </submittedName>
</protein>
<organism evidence="5 6">
    <name type="scientific">Legionella impletisoli</name>
    <dbReference type="NCBI Taxonomy" id="343510"/>
    <lineage>
        <taxon>Bacteria</taxon>
        <taxon>Pseudomonadati</taxon>
        <taxon>Pseudomonadota</taxon>
        <taxon>Gammaproteobacteria</taxon>
        <taxon>Legionellales</taxon>
        <taxon>Legionellaceae</taxon>
        <taxon>Legionella</taxon>
    </lineage>
</organism>
<sequence>MSCLFCNIVNGELNTDKVYEDERLLAFRDINPKAPTHILIIPKKHIETINDATSEDESLLGHMVLTAKQIAAKEKLTQGYRLVFNVNSGGGQEVYHIHLHLLGGRQMTWPPG</sequence>
<dbReference type="PRINTS" id="PR00332">
    <property type="entry name" value="HISTRIAD"/>
</dbReference>
<accession>A0A917NBC5</accession>
<dbReference type="InterPro" id="IPR019808">
    <property type="entry name" value="Histidine_triad_CS"/>
</dbReference>
<evidence type="ECO:0000259" key="4">
    <source>
        <dbReference type="PROSITE" id="PS51084"/>
    </source>
</evidence>
<dbReference type="InterPro" id="IPR036265">
    <property type="entry name" value="HIT-like_sf"/>
</dbReference>
<dbReference type="PANTHER" id="PTHR23089">
    <property type="entry name" value="HISTIDINE TRIAD HIT PROTEIN"/>
    <property type="match status" value="1"/>
</dbReference>
<feature type="active site" description="Tele-AMP-histidine intermediate" evidence="1">
    <location>
        <position position="98"/>
    </location>
</feature>
<dbReference type="EMBL" id="BMOB01000004">
    <property type="protein sequence ID" value="GGI84076.1"/>
    <property type="molecule type" value="Genomic_DNA"/>
</dbReference>
<feature type="short sequence motif" description="Histidine triad motif" evidence="2 3">
    <location>
        <begin position="96"/>
        <end position="100"/>
    </location>
</feature>
<reference evidence="5" key="2">
    <citation type="submission" date="2020-09" db="EMBL/GenBank/DDBJ databases">
        <authorList>
            <person name="Sun Q."/>
            <person name="Ohkuma M."/>
        </authorList>
    </citation>
    <scope>NUCLEOTIDE SEQUENCE</scope>
    <source>
        <strain evidence="5">JCM 13919</strain>
    </source>
</reference>
<dbReference type="AlphaFoldDB" id="A0A917NBC5"/>
<dbReference type="Pfam" id="PF01230">
    <property type="entry name" value="HIT"/>
    <property type="match status" value="1"/>
</dbReference>
<dbReference type="SUPFAM" id="SSF54197">
    <property type="entry name" value="HIT-like"/>
    <property type="match status" value="1"/>
</dbReference>
<name>A0A917NBC5_9GAMM</name>
<evidence type="ECO:0000256" key="3">
    <source>
        <dbReference type="PROSITE-ProRule" id="PRU00464"/>
    </source>
</evidence>
<feature type="domain" description="HIT" evidence="4">
    <location>
        <begin position="4"/>
        <end position="112"/>
    </location>
</feature>
<dbReference type="GO" id="GO:0003824">
    <property type="term" value="F:catalytic activity"/>
    <property type="evidence" value="ECO:0007669"/>
    <property type="project" value="InterPro"/>
</dbReference>
<dbReference type="InterPro" id="IPR001310">
    <property type="entry name" value="Histidine_triad_HIT"/>
</dbReference>
<dbReference type="OrthoDB" id="9784774at2"/>
<dbReference type="Proteomes" id="UP000630149">
    <property type="component" value="Unassembled WGS sequence"/>
</dbReference>